<evidence type="ECO:0000256" key="1">
    <source>
        <dbReference type="ARBA" id="ARBA00004123"/>
    </source>
</evidence>
<reference evidence="10" key="1">
    <citation type="journal article" date="2020" name="Fungal Divers.">
        <title>Resolving the Mortierellaceae phylogeny through synthesis of multi-gene phylogenetics and phylogenomics.</title>
        <authorList>
            <person name="Vandepol N."/>
            <person name="Liber J."/>
            <person name="Desiro A."/>
            <person name="Na H."/>
            <person name="Kennedy M."/>
            <person name="Barry K."/>
            <person name="Grigoriev I.V."/>
            <person name="Miller A.N."/>
            <person name="O'Donnell K."/>
            <person name="Stajich J.E."/>
            <person name="Bonito G."/>
        </authorList>
    </citation>
    <scope>NUCLEOTIDE SEQUENCE</scope>
    <source>
        <strain evidence="10">NRRL 2769</strain>
    </source>
</reference>
<feature type="region of interest" description="Disordered" evidence="9">
    <location>
        <begin position="1"/>
        <end position="119"/>
    </location>
</feature>
<accession>A0A9P6N3F8</accession>
<feature type="coiled-coil region" evidence="8">
    <location>
        <begin position="190"/>
        <end position="224"/>
    </location>
</feature>
<name>A0A9P6N3F8_9FUNG</name>
<dbReference type="Gene3D" id="3.30.457.60">
    <property type="match status" value="1"/>
</dbReference>
<keyword evidence="4" id="KW-0132">Cell division</keyword>
<keyword evidence="11" id="KW-1185">Reference proteome</keyword>
<comment type="caution">
    <text evidence="10">The sequence shown here is derived from an EMBL/GenBank/DDBJ whole genome shotgun (WGS) entry which is preliminary data.</text>
</comment>
<dbReference type="Proteomes" id="UP000703661">
    <property type="component" value="Unassembled WGS sequence"/>
</dbReference>
<dbReference type="GO" id="GO:0051301">
    <property type="term" value="P:cell division"/>
    <property type="evidence" value="ECO:0007669"/>
    <property type="project" value="UniProtKB-KW"/>
</dbReference>
<feature type="compositionally biased region" description="Basic and acidic residues" evidence="9">
    <location>
        <begin position="105"/>
        <end position="119"/>
    </location>
</feature>
<feature type="region of interest" description="Disordered" evidence="9">
    <location>
        <begin position="240"/>
        <end position="262"/>
    </location>
</feature>
<evidence type="ECO:0000256" key="9">
    <source>
        <dbReference type="SAM" id="MobiDB-lite"/>
    </source>
</evidence>
<dbReference type="Pfam" id="PF05557">
    <property type="entry name" value="MAD"/>
    <property type="match status" value="2"/>
</dbReference>
<dbReference type="GO" id="GO:0007094">
    <property type="term" value="P:mitotic spindle assembly checkpoint signaling"/>
    <property type="evidence" value="ECO:0007669"/>
    <property type="project" value="InterPro"/>
</dbReference>
<feature type="coiled-coil region" evidence="8">
    <location>
        <begin position="420"/>
        <end position="475"/>
    </location>
</feature>
<protein>
    <recommendedName>
        <fullName evidence="3">Spindle assembly checkpoint component MAD1</fullName>
    </recommendedName>
</protein>
<evidence type="ECO:0000313" key="11">
    <source>
        <dbReference type="Proteomes" id="UP000703661"/>
    </source>
</evidence>
<evidence type="ECO:0000256" key="5">
    <source>
        <dbReference type="ARBA" id="ARBA00022776"/>
    </source>
</evidence>
<keyword evidence="5" id="KW-0498">Mitosis</keyword>
<gene>
    <name evidence="10" type="primary">MAD1</name>
    <name evidence="10" type="ORF">BGZ80_007981</name>
</gene>
<evidence type="ECO:0000256" key="7">
    <source>
        <dbReference type="ARBA" id="ARBA00023306"/>
    </source>
</evidence>
<feature type="compositionally biased region" description="Low complexity" evidence="9">
    <location>
        <begin position="16"/>
        <end position="29"/>
    </location>
</feature>
<feature type="compositionally biased region" description="Polar residues" evidence="9">
    <location>
        <begin position="45"/>
        <end position="63"/>
    </location>
</feature>
<keyword evidence="8" id="KW-0175">Coiled coil</keyword>
<evidence type="ECO:0000256" key="3">
    <source>
        <dbReference type="ARBA" id="ARBA00022019"/>
    </source>
</evidence>
<comment type="similarity">
    <text evidence="2">Belongs to the MAD1 family.</text>
</comment>
<dbReference type="GO" id="GO:0051315">
    <property type="term" value="P:attachment of mitotic spindle microtubules to kinetochore"/>
    <property type="evidence" value="ECO:0007669"/>
    <property type="project" value="TreeGrafter"/>
</dbReference>
<evidence type="ECO:0000313" key="10">
    <source>
        <dbReference type="EMBL" id="KAG0023799.1"/>
    </source>
</evidence>
<comment type="subcellular location">
    <subcellularLocation>
        <location evidence="1">Nucleus</location>
    </subcellularLocation>
</comment>
<dbReference type="Gene3D" id="6.10.250.90">
    <property type="match status" value="1"/>
</dbReference>
<dbReference type="AlphaFoldDB" id="A0A9P6N3F8"/>
<dbReference type="SUPFAM" id="SSF75704">
    <property type="entry name" value="Mitotic arrest deficient-like 1, Mad1"/>
    <property type="match status" value="1"/>
</dbReference>
<dbReference type="InterPro" id="IPR008672">
    <property type="entry name" value="Mad1"/>
</dbReference>
<organism evidence="10 11">
    <name type="scientific">Entomortierella chlamydospora</name>
    <dbReference type="NCBI Taxonomy" id="101097"/>
    <lineage>
        <taxon>Eukaryota</taxon>
        <taxon>Fungi</taxon>
        <taxon>Fungi incertae sedis</taxon>
        <taxon>Mucoromycota</taxon>
        <taxon>Mortierellomycotina</taxon>
        <taxon>Mortierellomycetes</taxon>
        <taxon>Mortierellales</taxon>
        <taxon>Mortierellaceae</taxon>
        <taxon>Entomortierella</taxon>
    </lineage>
</organism>
<dbReference type="EMBL" id="JAAAID010000042">
    <property type="protein sequence ID" value="KAG0023799.1"/>
    <property type="molecule type" value="Genomic_DNA"/>
</dbReference>
<feature type="compositionally biased region" description="Polar residues" evidence="9">
    <location>
        <begin position="240"/>
        <end position="256"/>
    </location>
</feature>
<evidence type="ECO:0000256" key="8">
    <source>
        <dbReference type="SAM" id="Coils"/>
    </source>
</evidence>
<keyword evidence="6" id="KW-0539">Nucleus</keyword>
<evidence type="ECO:0000256" key="2">
    <source>
        <dbReference type="ARBA" id="ARBA00008029"/>
    </source>
</evidence>
<feature type="coiled-coil region" evidence="8">
    <location>
        <begin position="551"/>
        <end position="578"/>
    </location>
</feature>
<evidence type="ECO:0000256" key="4">
    <source>
        <dbReference type="ARBA" id="ARBA00022618"/>
    </source>
</evidence>
<dbReference type="PANTHER" id="PTHR23168:SF0">
    <property type="entry name" value="MITOTIC SPINDLE ASSEMBLY CHECKPOINT PROTEIN MAD1"/>
    <property type="match status" value="1"/>
</dbReference>
<dbReference type="PANTHER" id="PTHR23168">
    <property type="entry name" value="MITOTIC SPINDLE ASSEMBLY CHECKPOINT PROTEIN MAD1 MITOTIC ARREST DEFICIENT-LIKE PROTEIN 1"/>
    <property type="match status" value="1"/>
</dbReference>
<dbReference type="GO" id="GO:0072686">
    <property type="term" value="C:mitotic spindle"/>
    <property type="evidence" value="ECO:0007669"/>
    <property type="project" value="TreeGrafter"/>
</dbReference>
<proteinExistence type="inferred from homology"/>
<keyword evidence="7" id="KW-0131">Cell cycle</keyword>
<evidence type="ECO:0000256" key="6">
    <source>
        <dbReference type="ARBA" id="ARBA00023242"/>
    </source>
</evidence>
<sequence>MSLPNGDPDLVRRFMNRSPSGQSSPGNSQEVRMPFAQKRSLHGAGTTSTNTNASPSGASSLNQAWPGADSPRSSLFGRVSSPSGKSSIAALDQENDIQNSRIRSRAVEPEEYEQTRKKLKDTEYELSSTRTELERRIITLEQAARESDILKKKLMARVDSLESDRRFLYEHEKSLNKKCQALEESSLEFKVSSNEIIKNLREENMDLKERFSQLREQNRATESELSHKVRTLTASLAHHQQTLAQTQDTSHSQSSLAEEKHQQLTEALSRVMELEDQNRQLKLNEQKLEDVARIEKELQNQVAYIKQLEGTNRQLTADCRHFKEMYRNVEVLKEEKAGLEQKLKMLDDLRVKCGMLEVRNDVLVKEKQQWTAFLERSDVTDFNSPYQLAKTIASLRGDIATLMEIKGGFEADIKHRDTYIHQLETQIENLKKKLIEQEDFCKKQASIARQHNRSKELALRQVENLKEQLKSYDVEETQLMGGTYDNQKNIRIQQLENLIQEYHTKLESAMFSSSDNQSIETSSLEATDSLQLLQSIQNDNATTFSQLSSEKQALFEAKLHLEQEVELLRKENASLDAKVLEHEIAIGAGAFNPATSRILELKDNPASRHQANADREVAVRDEGLIPAASYNRLMGDYERLLEKLSENTKRSKHLKESWTSKADEFLDAVRSLLRYKANFLDNSRVELISMYNPEEQHSFVFNSGLNDEGIMQLIGSGSQKYMEEHKETFDYWVNQLGSIPAFLSRITLDFVEQQAQQVLQDRQFQNEEYTQNSDMMMDA</sequence>
<dbReference type="GO" id="GO:0000776">
    <property type="term" value="C:kinetochore"/>
    <property type="evidence" value="ECO:0007669"/>
    <property type="project" value="TreeGrafter"/>
</dbReference>
<dbReference type="GO" id="GO:0005635">
    <property type="term" value="C:nuclear envelope"/>
    <property type="evidence" value="ECO:0007669"/>
    <property type="project" value="TreeGrafter"/>
</dbReference>